<sequence length="507" mass="57837">MSLSKPPVRGERNTSVKKPVVPDTTNNELATSIYKQATMDKKLSEKLTRTITDELLNKKNVEHITDDRRLLILSRAKSRFVVGISPNEVYAIEFQPTGKALAYSRYDGSLTVWFLVHDTFNRSFKAYKKDAMGVEKPITSISWNSNEVGQFATVSNSNYIQIWNVDHNTHSLTKYRTLNLDSSDAKLRFTKCHYDPSSQWLAAVTKNNEICLFDVKANHKQVHFYNFNEEVEGSITFICWNNHGNYIIVGTSIGEISLLRVNNNKELKNIIKVPAHRGKITGLKVTPLGDKLVSVGEDGACLIWDLESLTCISTIVECESNIRTFDLSPSGKLLVVVSEEGKFRFYDMITTEKINDYDQKHLDSDFIVKFYPNKSWLMISGENDTLCRLYSEKGHSDELSFWKSFHPEVFPENEKARTYNDLNAKKSKHDWNSEQALLRGSNRDSNRDSSRAPNRGASRESSRGPDRESNRGLNRNINRGIGRDSSRGPNRNKRPRANPRPARFSHN</sequence>
<evidence type="ECO:0000256" key="1">
    <source>
        <dbReference type="ARBA" id="ARBA00004123"/>
    </source>
</evidence>
<feature type="compositionally biased region" description="Basic and acidic residues" evidence="8">
    <location>
        <begin position="441"/>
        <end position="450"/>
    </location>
</feature>
<evidence type="ECO:0000256" key="8">
    <source>
        <dbReference type="SAM" id="MobiDB-lite"/>
    </source>
</evidence>
<dbReference type="EMBL" id="HE612857">
    <property type="protein sequence ID" value="CCE62094.1"/>
    <property type="molecule type" value="Genomic_DNA"/>
</dbReference>
<dbReference type="SUPFAM" id="SSF50978">
    <property type="entry name" value="WD40 repeat-like"/>
    <property type="match status" value="1"/>
</dbReference>
<keyword evidence="4" id="KW-0677">Repeat</keyword>
<feature type="repeat" description="WD" evidence="7">
    <location>
        <begin position="273"/>
        <end position="314"/>
    </location>
</feature>
<feature type="region of interest" description="Disordered" evidence="8">
    <location>
        <begin position="1"/>
        <end position="22"/>
    </location>
</feature>
<evidence type="ECO:0000256" key="6">
    <source>
        <dbReference type="ARBA" id="ARBA00046343"/>
    </source>
</evidence>
<feature type="compositionally biased region" description="Basic and acidic residues" evidence="8">
    <location>
        <begin position="457"/>
        <end position="470"/>
    </location>
</feature>
<organism evidence="10 11">
    <name type="scientific">Tetrapisispora phaffii (strain ATCC 24235 / CBS 4417 / NBRC 1672 / NRRL Y-8282 / UCD 70-5)</name>
    <name type="common">Yeast</name>
    <name type="synonym">Fabospora phaffii</name>
    <dbReference type="NCBI Taxonomy" id="1071381"/>
    <lineage>
        <taxon>Eukaryota</taxon>
        <taxon>Fungi</taxon>
        <taxon>Dikarya</taxon>
        <taxon>Ascomycota</taxon>
        <taxon>Saccharomycotina</taxon>
        <taxon>Saccharomycetes</taxon>
        <taxon>Saccharomycetales</taxon>
        <taxon>Saccharomycetaceae</taxon>
        <taxon>Tetrapisispora</taxon>
    </lineage>
</organism>
<dbReference type="InterPro" id="IPR015943">
    <property type="entry name" value="WD40/YVTN_repeat-like_dom_sf"/>
</dbReference>
<keyword evidence="5" id="KW-0539">Nucleus</keyword>
<dbReference type="PROSITE" id="PS50294">
    <property type="entry name" value="WD_REPEATS_REGION"/>
    <property type="match status" value="1"/>
</dbReference>
<evidence type="ECO:0000256" key="3">
    <source>
        <dbReference type="ARBA" id="ARBA00022574"/>
    </source>
</evidence>
<evidence type="ECO:0000259" key="9">
    <source>
        <dbReference type="Pfam" id="PF16755"/>
    </source>
</evidence>
<dbReference type="PROSITE" id="PS50082">
    <property type="entry name" value="WD_REPEATS_2"/>
    <property type="match status" value="1"/>
</dbReference>
<evidence type="ECO:0000256" key="5">
    <source>
        <dbReference type="ARBA" id="ARBA00023242"/>
    </source>
</evidence>
<dbReference type="Pfam" id="PF16755">
    <property type="entry name" value="Beta-prop_NUP159_NUP214"/>
    <property type="match status" value="1"/>
</dbReference>
<dbReference type="PANTHER" id="PTHR22839:SF0">
    <property type="entry name" value="THO COMPLEX SUBUNIT 3"/>
    <property type="match status" value="1"/>
</dbReference>
<dbReference type="PANTHER" id="PTHR22839">
    <property type="entry name" value="THO COMPLEX SUBUNIT 3 THO3"/>
    <property type="match status" value="1"/>
</dbReference>
<evidence type="ECO:0000313" key="10">
    <source>
        <dbReference type="EMBL" id="CCE62094.1"/>
    </source>
</evidence>
<keyword evidence="3 7" id="KW-0853">WD repeat</keyword>
<evidence type="ECO:0000256" key="4">
    <source>
        <dbReference type="ARBA" id="ARBA00022737"/>
    </source>
</evidence>
<dbReference type="GO" id="GO:0006406">
    <property type="term" value="P:mRNA export from nucleus"/>
    <property type="evidence" value="ECO:0007669"/>
    <property type="project" value="InterPro"/>
</dbReference>
<feature type="compositionally biased region" description="Basic residues" evidence="8">
    <location>
        <begin position="490"/>
        <end position="507"/>
    </location>
</feature>
<dbReference type="eggNOG" id="KOG4155">
    <property type="taxonomic scope" value="Eukaryota"/>
</dbReference>
<feature type="compositionally biased region" description="Low complexity" evidence="8">
    <location>
        <begin position="471"/>
        <end position="480"/>
    </location>
</feature>
<dbReference type="InterPro" id="IPR040132">
    <property type="entry name" value="Tex1/THOC3"/>
</dbReference>
<keyword evidence="2" id="KW-0813">Transport</keyword>
<dbReference type="InterPro" id="IPR001680">
    <property type="entry name" value="WD40_rpt"/>
</dbReference>
<evidence type="ECO:0000313" key="11">
    <source>
        <dbReference type="Proteomes" id="UP000005666"/>
    </source>
</evidence>
<dbReference type="InterPro" id="IPR039462">
    <property type="entry name" value="Nup159/Nup146_N"/>
</dbReference>
<keyword evidence="11" id="KW-1185">Reference proteome</keyword>
<dbReference type="PROSITE" id="PS00678">
    <property type="entry name" value="WD_REPEATS_1"/>
    <property type="match status" value="1"/>
</dbReference>
<protein>
    <recommendedName>
        <fullName evidence="9">Nucleoporin Nup159/Nup146 N-terminal domain-containing protein</fullName>
    </recommendedName>
</protein>
<evidence type="ECO:0000256" key="7">
    <source>
        <dbReference type="PROSITE-ProRule" id="PRU00221"/>
    </source>
</evidence>
<dbReference type="Proteomes" id="UP000005666">
    <property type="component" value="Chromosome 2"/>
</dbReference>
<dbReference type="InterPro" id="IPR036322">
    <property type="entry name" value="WD40_repeat_dom_sf"/>
</dbReference>
<dbReference type="GO" id="GO:0000445">
    <property type="term" value="C:THO complex part of transcription export complex"/>
    <property type="evidence" value="ECO:0007669"/>
    <property type="project" value="TreeGrafter"/>
</dbReference>
<comment type="similarity">
    <text evidence="6">Belongs to the THOC3 family.</text>
</comment>
<name>G8BQ13_TETPH</name>
<comment type="subcellular location">
    <subcellularLocation>
        <location evidence="1">Nucleus</location>
    </subcellularLocation>
</comment>
<feature type="domain" description="Nucleoporin Nup159/Nup146 N-terminal" evidence="9">
    <location>
        <begin position="231"/>
        <end position="363"/>
    </location>
</feature>
<feature type="region of interest" description="Disordered" evidence="8">
    <location>
        <begin position="426"/>
        <end position="507"/>
    </location>
</feature>
<proteinExistence type="inferred from homology"/>
<dbReference type="STRING" id="1071381.G8BQ13"/>
<gene>
    <name evidence="10" type="primary">TPHA0B04250</name>
    <name evidence="10" type="ordered locus">TPHA_0B04250</name>
</gene>
<dbReference type="RefSeq" id="XP_003684528.1">
    <property type="nucleotide sequence ID" value="XM_003684480.1"/>
</dbReference>
<reference evidence="10 11" key="1">
    <citation type="journal article" date="2011" name="Proc. Natl. Acad. Sci. U.S.A.">
        <title>Evolutionary erosion of yeast sex chromosomes by mating-type switching accidents.</title>
        <authorList>
            <person name="Gordon J.L."/>
            <person name="Armisen D."/>
            <person name="Proux-Wera E."/>
            <person name="Oheigeartaigh S.S."/>
            <person name="Byrne K.P."/>
            <person name="Wolfe K.H."/>
        </authorList>
    </citation>
    <scope>NUCLEOTIDE SEQUENCE [LARGE SCALE GENOMIC DNA]</scope>
    <source>
        <strain evidence="11">ATCC 24235 / CBS 4417 / NBRC 1672 / NRRL Y-8282 / UCD 70-5</strain>
    </source>
</reference>
<dbReference type="InterPro" id="IPR019775">
    <property type="entry name" value="WD40_repeat_CS"/>
</dbReference>
<dbReference type="OrthoDB" id="340259at2759"/>
<dbReference type="HOGENOM" id="CLU_041466_0_0_1"/>
<dbReference type="KEGG" id="tpf:TPHA_0B04250"/>
<dbReference type="GeneID" id="11534788"/>
<dbReference type="SMART" id="SM00320">
    <property type="entry name" value="WD40"/>
    <property type="match status" value="6"/>
</dbReference>
<dbReference type="Gene3D" id="2.130.10.10">
    <property type="entry name" value="YVTN repeat-like/Quinoprotein amine dehydrogenase"/>
    <property type="match status" value="2"/>
</dbReference>
<dbReference type="AlphaFoldDB" id="G8BQ13"/>
<accession>G8BQ13</accession>
<evidence type="ECO:0000256" key="2">
    <source>
        <dbReference type="ARBA" id="ARBA00022448"/>
    </source>
</evidence>